<organism evidence="2 3">
    <name type="scientific">Candidatus Southlakia epibionticum</name>
    <dbReference type="NCBI Taxonomy" id="3043284"/>
    <lineage>
        <taxon>Bacteria</taxon>
        <taxon>Candidatus Saccharimonadota</taxon>
        <taxon>Candidatus Saccharimonadia</taxon>
        <taxon>Candidatus Saccharimonadales</taxon>
        <taxon>Candidatus Saccharimonadaceae</taxon>
        <taxon>Candidatus Southlakia</taxon>
    </lineage>
</organism>
<reference evidence="2 3" key="1">
    <citation type="journal article" date="2023" name="Cell">
        <title>Genetic manipulation of Patescibacteria provides mechanistic insights into microbial dark matter and the epibiotic lifestyle.</title>
        <authorList>
            <person name="Wang Y."/>
            <person name="Gallagher L.A."/>
            <person name="Andrade P.A."/>
            <person name="Liu A."/>
            <person name="Humphreys I.R."/>
            <person name="Turkarslan S."/>
            <person name="Cutler K.J."/>
            <person name="Arrieta-Ortiz M.L."/>
            <person name="Li Y."/>
            <person name="Radey M.C."/>
            <person name="McLean J.S."/>
            <person name="Cong Q."/>
            <person name="Baker D."/>
            <person name="Baliga N.S."/>
            <person name="Peterson S.B."/>
            <person name="Mougous J.D."/>
        </authorList>
    </citation>
    <scope>NUCLEOTIDE SEQUENCE [LARGE SCALE GENOMIC DNA]</scope>
    <source>
        <strain evidence="2 3">ML1</strain>
    </source>
</reference>
<protein>
    <submittedName>
        <fullName evidence="2">Uncharacterized protein</fullName>
    </submittedName>
</protein>
<proteinExistence type="predicted"/>
<evidence type="ECO:0000256" key="1">
    <source>
        <dbReference type="SAM" id="Phobius"/>
    </source>
</evidence>
<keyword evidence="3" id="KW-1185">Reference proteome</keyword>
<evidence type="ECO:0000313" key="2">
    <source>
        <dbReference type="EMBL" id="WIO45747.1"/>
    </source>
</evidence>
<keyword evidence="1" id="KW-0812">Transmembrane</keyword>
<accession>A0ABY8WU49</accession>
<dbReference type="RefSeq" id="WP_376754120.1">
    <property type="nucleotide sequence ID" value="NZ_CP124550.1"/>
</dbReference>
<keyword evidence="1" id="KW-0472">Membrane</keyword>
<dbReference type="Proteomes" id="UP001177295">
    <property type="component" value="Chromosome"/>
</dbReference>
<keyword evidence="1" id="KW-1133">Transmembrane helix</keyword>
<sequence length="75" mass="7920">MKKTDIAMLVLIAGISMLSAFLIADNIPALKVSPKGAQVDTIEKISDTVEKPSEDTFNSKAINPTVETVIGQSSS</sequence>
<feature type="transmembrane region" description="Helical" evidence="1">
    <location>
        <begin position="6"/>
        <end position="24"/>
    </location>
</feature>
<evidence type="ECO:0000313" key="3">
    <source>
        <dbReference type="Proteomes" id="UP001177295"/>
    </source>
</evidence>
<gene>
    <name evidence="2" type="ORF">SEML1_0107</name>
</gene>
<dbReference type="EMBL" id="CP124550">
    <property type="protein sequence ID" value="WIO45747.1"/>
    <property type="molecule type" value="Genomic_DNA"/>
</dbReference>
<name>A0ABY8WU49_9BACT</name>